<dbReference type="Pfam" id="PF24987">
    <property type="entry name" value="HEAT_EF3_N"/>
    <property type="match status" value="2"/>
</dbReference>
<comment type="similarity">
    <text evidence="1">Belongs to the GCN1 family.</text>
</comment>
<dbReference type="Pfam" id="PF24993">
    <property type="entry name" value="GNC1_N"/>
    <property type="match status" value="1"/>
</dbReference>
<dbReference type="Pfam" id="PF24984">
    <property type="entry name" value="HEAT_EF3_GNC1"/>
    <property type="match status" value="1"/>
</dbReference>
<dbReference type="Proteomes" id="UP000027120">
    <property type="component" value="Unassembled WGS sequence"/>
</dbReference>
<reference evidence="7 8" key="1">
    <citation type="submission" date="2014-04" db="EMBL/GenBank/DDBJ databases">
        <authorList>
            <consortium name="International Citrus Genome Consortium"/>
            <person name="Gmitter F."/>
            <person name="Chen C."/>
            <person name="Farmerie W."/>
            <person name="Harkins T."/>
            <person name="Desany B."/>
            <person name="Mohiuddin M."/>
            <person name="Kodira C."/>
            <person name="Borodovsky M."/>
            <person name="Lomsadze A."/>
            <person name="Burns P."/>
            <person name="Jenkins J."/>
            <person name="Prochnik S."/>
            <person name="Shu S."/>
            <person name="Chapman J."/>
            <person name="Pitluck S."/>
            <person name="Schmutz J."/>
            <person name="Rokhsar D."/>
        </authorList>
    </citation>
    <scope>NUCLEOTIDE SEQUENCE</scope>
</reference>
<dbReference type="InterPro" id="IPR021133">
    <property type="entry name" value="HEAT_type_2"/>
</dbReference>
<feature type="repeat" description="HEAT" evidence="4">
    <location>
        <begin position="2075"/>
        <end position="2113"/>
    </location>
</feature>
<gene>
    <name evidence="7" type="ORF">CISIN_1g000049mg</name>
</gene>
<dbReference type="SUPFAM" id="SSF48371">
    <property type="entry name" value="ARM repeat"/>
    <property type="match status" value="4"/>
</dbReference>
<dbReference type="InterPro" id="IPR011989">
    <property type="entry name" value="ARM-like"/>
</dbReference>
<feature type="domain" description="TOG" evidence="6">
    <location>
        <begin position="1330"/>
        <end position="1559"/>
    </location>
</feature>
<feature type="compositionally biased region" description="Basic and acidic residues" evidence="5">
    <location>
        <begin position="820"/>
        <end position="838"/>
    </location>
</feature>
<dbReference type="PANTHER" id="PTHR23346:SF7">
    <property type="entry name" value="STALLED RIBOSOME SENSOR GCN1"/>
    <property type="match status" value="1"/>
</dbReference>
<dbReference type="FunFam" id="1.25.10.10:FF:000096">
    <property type="entry name" value="eIF-2-alpha kinase activator gcn1"/>
    <property type="match status" value="1"/>
</dbReference>
<name>A0A067EBA7_CITSI</name>
<feature type="repeat" description="HEAT" evidence="4">
    <location>
        <begin position="1500"/>
        <end position="1538"/>
    </location>
</feature>
<organism evidence="7 8">
    <name type="scientific">Citrus sinensis</name>
    <name type="common">Sweet orange</name>
    <name type="synonym">Citrus aurantium var. sinensis</name>
    <dbReference type="NCBI Taxonomy" id="2711"/>
    <lineage>
        <taxon>Eukaryota</taxon>
        <taxon>Viridiplantae</taxon>
        <taxon>Streptophyta</taxon>
        <taxon>Embryophyta</taxon>
        <taxon>Tracheophyta</taxon>
        <taxon>Spermatophyta</taxon>
        <taxon>Magnoliopsida</taxon>
        <taxon>eudicotyledons</taxon>
        <taxon>Gunneridae</taxon>
        <taxon>Pentapetalae</taxon>
        <taxon>rosids</taxon>
        <taxon>malvids</taxon>
        <taxon>Sapindales</taxon>
        <taxon>Rutaceae</taxon>
        <taxon>Aurantioideae</taxon>
        <taxon>Citrus</taxon>
    </lineage>
</organism>
<evidence type="ECO:0000313" key="7">
    <source>
        <dbReference type="EMBL" id="KDO52494.1"/>
    </source>
</evidence>
<feature type="region of interest" description="Disordered" evidence="5">
    <location>
        <begin position="796"/>
        <end position="838"/>
    </location>
</feature>
<proteinExistence type="inferred from homology"/>
<feature type="repeat" description="HEAT" evidence="4">
    <location>
        <begin position="1966"/>
        <end position="2003"/>
    </location>
</feature>
<dbReference type="PANTHER" id="PTHR23346">
    <property type="entry name" value="TRANSLATIONAL ACTIVATOR GCN1-RELATED"/>
    <property type="match status" value="1"/>
</dbReference>
<keyword evidence="2" id="KW-0597">Phosphoprotein</keyword>
<dbReference type="SMR" id="A0A067EBA7"/>
<feature type="repeat" description="HEAT" evidence="4">
    <location>
        <begin position="1620"/>
        <end position="1658"/>
    </location>
</feature>
<dbReference type="SMART" id="SM01349">
    <property type="entry name" value="TOG"/>
    <property type="match status" value="2"/>
</dbReference>
<evidence type="ECO:0000313" key="8">
    <source>
        <dbReference type="Proteomes" id="UP000027120"/>
    </source>
</evidence>
<evidence type="ECO:0000256" key="5">
    <source>
        <dbReference type="SAM" id="MobiDB-lite"/>
    </source>
</evidence>
<dbReference type="InterPro" id="IPR056810">
    <property type="entry name" value="GNC1-like_N"/>
</dbReference>
<dbReference type="Pfam" id="PF23271">
    <property type="entry name" value="HEAT_GCN1"/>
    <property type="match status" value="1"/>
</dbReference>
<accession>A0A067EBA7</accession>
<dbReference type="FunFam" id="1.25.10.10:FF:000090">
    <property type="entry name" value="eIF-2-alpha kinase activator GCN1"/>
    <property type="match status" value="1"/>
</dbReference>
<dbReference type="EMBL" id="KK785033">
    <property type="protein sequence ID" value="KDO52494.1"/>
    <property type="molecule type" value="Genomic_DNA"/>
</dbReference>
<dbReference type="Gene3D" id="1.25.10.10">
    <property type="entry name" value="Leucine-rich Repeat Variant"/>
    <property type="match status" value="6"/>
</dbReference>
<dbReference type="InterPro" id="IPR016024">
    <property type="entry name" value="ARM-type_fold"/>
</dbReference>
<dbReference type="InterPro" id="IPR057546">
    <property type="entry name" value="HEAT_GCN1"/>
</dbReference>
<dbReference type="PROSITE" id="PS50077">
    <property type="entry name" value="HEAT_REPEAT"/>
    <property type="match status" value="4"/>
</dbReference>
<keyword evidence="8" id="KW-1185">Reference proteome</keyword>
<protein>
    <recommendedName>
        <fullName evidence="6">TOG domain-containing protein</fullName>
    </recommendedName>
</protein>
<evidence type="ECO:0000259" key="6">
    <source>
        <dbReference type="SMART" id="SM01349"/>
    </source>
</evidence>
<keyword evidence="3" id="KW-0677">Repeat</keyword>
<sequence>MVEADSSDTLISIAASVSTSSTKRRQRIFRHDVTSLIRNTEMSPEIASFLVDIIFKTFSVYDDRGSRKAVDDVIEKGLGEVTFMKTFAAALVQAMEKQSKFQSHVGCYRLLKWSCLLLSKSQFATVSKNALCRVAAAQASLLHIVMQRSFRERRACKQTFFHLFSQSPDIYKTYTDELKDARIPYKHSPELICLLLEFLSKSPSLFEKCRPIFLDIYVKAVLNAKEKPMKGLSESFLPLFTHMSREDFQSIVLPASIKMLKRNPEIILESIGILLKSVNLDLSKYATEILSVVLSQVRHADEGRKTGALTIIGCLSEKSSNPDALEAMFYAIKAVIGGSEGRLAFPYQRIGMVNALQELSNATEGKYLNSLSLTICKFLLSCYKDEGNEEVKLAILSAVASWAKRSADIIQSDLLSFFASGLKEKEALRRGHLRCLRVICTNTDAVLQVSSLLGPLIQLVKTGFTKAVQRLDGIYAFLIVGKIAAADIKAEETVTKEKLWSLVSQNEPSLVPTAMISKLSVDDCMACVELLVVLLVEHSHRVLETFSVKLLLQLVLLFTCHPSWDIRKMAHDATRKIITSVPHLSEALLLEFSNFLSLVGEKIIISKTSDTDDFVDSQVPFLPSVEVQVKTLLVIASVALARGPSASARVIFCSHHPSIVGTGKRDAVWQRLHKCLRAVGFNVIEIVSADVGNLCKVLLGSLGLMSANLLEQQAAINSLSTLMSITPKDTYVAFEKHLKDLPDCYVHDSLSENDIQVFYTPEGMLSSEQGVYIAEIVAAKNTKQSKGRFRMYEEQDGVDHVGSNHSAKRESANREVSGAGKKDIGKSTKKADKGKTAKEEARELLLNEEASIREKVQGVQRNLSLMLSALGEMAIANPVFAHSQLPSLVKFVDPLLQSPIVGDVAYEALVKLSRCTAMPLCNWALDIATALRLIVTEEVHVDSDLIPSVGEAAKNKESLCLFERIVNGLTVSCKSGPLPVDSFTFVFPIIERILLSPKRTGLHDDVLQMLYKHMDPLLPLPRLRMISVLYHVLGVVPSYQAAIGSALNELCLGLQPNEVASALHGVYTKDVHVRMACLNAVKCIPAVSTRSLPENIEVSTSLWIAVHDPEKSVAEAAEDIWDRYGYDFGTDYSGLFKALSHSNYNVRLAAAEALATALDEYPDSIQGSLSTLFSLYIRDIGLGGDNVDAGWLGRQGIALALHSAADVLRTKDLPVIMTFLISRALADTNADVRGRMLNAGIMIIDKHGRDNVSLLFPIFENYLNKKASDEEKYDLVREGVVIFTGALAKHLAKDDPKVHAVVDKLLDVLNTPSEAVQRAVSSCLSPLMQSMQDEAPTLVSRLLDQLMKSDKYGERRGAAFGLAGVVKGFGISSLKKYGIAATLREGLADRNSAKRREGALLAFECLCEKLGRLFEPYVIQMLPLLLVAFSDQVVAVREAAECAARAMMSQLSAQGVKLVLPSLLKGLEDKAWRTKQSSVQLLGAMAYCAPQQLSQCLPKIVPKLTEVLTDTHPKVQSAGQTALQQVGSVIKNPEIASLVPTLLMGLTDPNDHTKYSLDILLQTTFVNTVDAPSLALLVPIVHRGLRERSAETKKKAAQIVGNMCSLVTEPKDMIPYIGLLLPEVKKVLVDPIPEVRSVAARAIGSLIRGMGEENFPDLVSWLLDALKSDNSNVERSGAAQGLSEVLAALGTVYFEHILPDIIRNCSHQRASVRDGYLTLFKYLPRSLGVQFQNYLQQVLPAILDGLADENESVRDAALGAGHVLVEHYATTSLPLLLPAVEDGIFNDNWRIRQSSVELLGDLLFKVAGTSGKALLEGGSDDEGASTEAHGRAIIEVLGRDKRNEVLAALYMVRSDVSLSVRQAALHVWKTIVANTPKTLKEIMPVLMNTLISSLASSSSERRQVAGRALGELVRKLGERVLPSIIPILSRGLKDPSASRRQGVCIGLSEVMASAGKSQLLSFMDELIPTIRTALCDSILEVRESAGLAFSTLFKSAGMQAIDEIVPTLLHALEDDQTSDTALDGLKQILSVRTTAVLPHILPKLVHLPLSAFNAHALGALAEVAGPGLNFHLGTILPALLSAMGDDDMDVQSLAKEAAETVTLVIDEEGVESLVSELLKGVGDNQASIRRSSAYLIGYFYKNSKLYLVDEAPNMISTLIVLLSDSDSTTVAAAWEALSRVVASVPKEVQPSYIKVIRDAISTSRDKERRKKKGGPILIPGFCLPKALQPLLPIFLQVFVLYTFSPSSLPKHCVCLI</sequence>
<dbReference type="FunFam" id="1.25.10.10:FF:000162">
    <property type="entry name" value="GCN1, eIF2 alpha kinase activator homolog"/>
    <property type="match status" value="1"/>
</dbReference>
<feature type="domain" description="TOG" evidence="6">
    <location>
        <begin position="1994"/>
        <end position="2213"/>
    </location>
</feature>
<dbReference type="InterPro" id="IPR034085">
    <property type="entry name" value="TOG"/>
</dbReference>
<evidence type="ECO:0000256" key="2">
    <source>
        <dbReference type="ARBA" id="ARBA00022553"/>
    </source>
</evidence>
<evidence type="ECO:0000256" key="3">
    <source>
        <dbReference type="ARBA" id="ARBA00022737"/>
    </source>
</evidence>
<evidence type="ECO:0000256" key="4">
    <source>
        <dbReference type="PROSITE-ProRule" id="PRU00103"/>
    </source>
</evidence>
<evidence type="ECO:0000256" key="1">
    <source>
        <dbReference type="ARBA" id="ARBA00007366"/>
    </source>
</evidence>